<dbReference type="SFLD" id="SFLDG01067">
    <property type="entry name" value="SPASM/twitch_domain_containing"/>
    <property type="match status" value="1"/>
</dbReference>
<dbReference type="PROSITE" id="PS51918">
    <property type="entry name" value="RADICAL_SAM"/>
    <property type="match status" value="1"/>
</dbReference>
<evidence type="ECO:0000259" key="6">
    <source>
        <dbReference type="PROSITE" id="PS51918"/>
    </source>
</evidence>
<evidence type="ECO:0000256" key="2">
    <source>
        <dbReference type="ARBA" id="ARBA00022691"/>
    </source>
</evidence>
<gene>
    <name evidence="7" type="ORF">MRX98_00655</name>
</gene>
<keyword evidence="8" id="KW-1185">Reference proteome</keyword>
<name>A0AA41UJ72_9BACT</name>
<comment type="caution">
    <text evidence="7">The sequence shown here is derived from an EMBL/GenBank/DDBJ whole genome shotgun (WGS) entry which is preliminary data.</text>
</comment>
<dbReference type="SFLD" id="SFLDS00029">
    <property type="entry name" value="Radical_SAM"/>
    <property type="match status" value="1"/>
</dbReference>
<keyword evidence="3" id="KW-0479">Metal-binding</keyword>
<dbReference type="InterPro" id="IPR007197">
    <property type="entry name" value="rSAM"/>
</dbReference>
<dbReference type="GO" id="GO:0051536">
    <property type="term" value="F:iron-sulfur cluster binding"/>
    <property type="evidence" value="ECO:0007669"/>
    <property type="project" value="UniProtKB-KW"/>
</dbReference>
<comment type="cofactor">
    <cofactor evidence="1">
        <name>[4Fe-4S] cluster</name>
        <dbReference type="ChEBI" id="CHEBI:49883"/>
    </cofactor>
</comment>
<dbReference type="CDD" id="cd01335">
    <property type="entry name" value="Radical_SAM"/>
    <property type="match status" value="1"/>
</dbReference>
<dbReference type="Gene3D" id="3.20.20.70">
    <property type="entry name" value="Aldolase class I"/>
    <property type="match status" value="1"/>
</dbReference>
<proteinExistence type="predicted"/>
<evidence type="ECO:0000256" key="1">
    <source>
        <dbReference type="ARBA" id="ARBA00001966"/>
    </source>
</evidence>
<dbReference type="InterPro" id="IPR058240">
    <property type="entry name" value="rSAM_sf"/>
</dbReference>
<dbReference type="GO" id="GO:0046872">
    <property type="term" value="F:metal ion binding"/>
    <property type="evidence" value="ECO:0007669"/>
    <property type="project" value="UniProtKB-KW"/>
</dbReference>
<evidence type="ECO:0000313" key="7">
    <source>
        <dbReference type="EMBL" id="MCJ8499066.1"/>
    </source>
</evidence>
<dbReference type="EMBL" id="JALJRB010000001">
    <property type="protein sequence ID" value="MCJ8499066.1"/>
    <property type="molecule type" value="Genomic_DNA"/>
</dbReference>
<keyword evidence="2" id="KW-0949">S-adenosyl-L-methionine</keyword>
<evidence type="ECO:0000256" key="5">
    <source>
        <dbReference type="ARBA" id="ARBA00023014"/>
    </source>
</evidence>
<organism evidence="7 8">
    <name type="scientific">Desulfatitalea alkaliphila</name>
    <dbReference type="NCBI Taxonomy" id="2929485"/>
    <lineage>
        <taxon>Bacteria</taxon>
        <taxon>Pseudomonadati</taxon>
        <taxon>Thermodesulfobacteriota</taxon>
        <taxon>Desulfobacteria</taxon>
        <taxon>Desulfobacterales</taxon>
        <taxon>Desulfosarcinaceae</taxon>
        <taxon>Desulfatitalea</taxon>
    </lineage>
</organism>
<feature type="domain" description="Radical SAM core" evidence="6">
    <location>
        <begin position="7"/>
        <end position="225"/>
    </location>
</feature>
<protein>
    <submittedName>
        <fullName evidence="7">Radical SAM protein</fullName>
    </submittedName>
</protein>
<sequence>MSARTVRFSSDTANVFFHILTQCNLRCRHCYINPREHGTQRLSLETMTDWLTTMARRAPGANLVFLGGEPTLHPDLAAAVHAAAKLAYGSITIDTNGYLFHDILDHITPEQVNFISFSLDGAGPETNDPIRGQGCFAACTAGIRQAKAKGFRTSLIFTVSQMNLDDLKRMPPLLDELGIDRFFIQVIGLRGQSAAGPEDNAHHLQVSRAQWLEKVIPVAHRVARDSGIVVSYPKVFLEPDAPFECAGRVADNYFIFPNGRVYRCPLCEDYPLHSLQWVGDRLEATSPINEADLFSLDIAEGCVMNKLIQPHNLAYTPEGKPAYQIACCLLKATLGEEG</sequence>
<dbReference type="Proteomes" id="UP001165427">
    <property type="component" value="Unassembled WGS sequence"/>
</dbReference>
<dbReference type="SUPFAM" id="SSF102114">
    <property type="entry name" value="Radical SAM enzymes"/>
    <property type="match status" value="1"/>
</dbReference>
<evidence type="ECO:0000256" key="3">
    <source>
        <dbReference type="ARBA" id="ARBA00022723"/>
    </source>
</evidence>
<dbReference type="PANTHER" id="PTHR11228:SF7">
    <property type="entry name" value="PQQA PEPTIDE CYCLASE"/>
    <property type="match status" value="1"/>
</dbReference>
<keyword evidence="5" id="KW-0411">Iron-sulfur</keyword>
<dbReference type="InterPro" id="IPR050377">
    <property type="entry name" value="Radical_SAM_PqqE_MftC-like"/>
</dbReference>
<dbReference type="Pfam" id="PF04055">
    <property type="entry name" value="Radical_SAM"/>
    <property type="match status" value="1"/>
</dbReference>
<keyword evidence="4" id="KW-0408">Iron</keyword>
<accession>A0AA41UJ72</accession>
<reference evidence="7" key="1">
    <citation type="submission" date="2022-04" db="EMBL/GenBank/DDBJ databases">
        <title>Desulfatitalea alkaliphila sp. nov., a novel anaerobic sulfate-reducing bacterium isolated from terrestrial mud volcano, Taman Peninsula, Russia.</title>
        <authorList>
            <person name="Khomyakova M.A."/>
            <person name="Merkel A.Y."/>
            <person name="Slobodkin A.I."/>
        </authorList>
    </citation>
    <scope>NUCLEOTIDE SEQUENCE</scope>
    <source>
        <strain evidence="7">M08but</strain>
    </source>
</reference>
<dbReference type="InterPro" id="IPR013785">
    <property type="entry name" value="Aldolase_TIM"/>
</dbReference>
<dbReference type="PANTHER" id="PTHR11228">
    <property type="entry name" value="RADICAL SAM DOMAIN PROTEIN"/>
    <property type="match status" value="1"/>
</dbReference>
<dbReference type="AlphaFoldDB" id="A0AA41UJ72"/>
<evidence type="ECO:0000313" key="8">
    <source>
        <dbReference type="Proteomes" id="UP001165427"/>
    </source>
</evidence>
<dbReference type="GO" id="GO:0003824">
    <property type="term" value="F:catalytic activity"/>
    <property type="evidence" value="ECO:0007669"/>
    <property type="project" value="InterPro"/>
</dbReference>
<dbReference type="RefSeq" id="WP_246902131.1">
    <property type="nucleotide sequence ID" value="NZ_JALJRB010000001.1"/>
</dbReference>
<evidence type="ECO:0000256" key="4">
    <source>
        <dbReference type="ARBA" id="ARBA00023004"/>
    </source>
</evidence>